<sequence length="60" mass="6614">MRKLFVSLLMIAGISVSCYAFGSVFANLNQNNTIDGYDEFVKIAEGGYEGRGDGQRVFDE</sequence>
<dbReference type="EMBL" id="DS990391">
    <property type="protein sequence ID" value="EFR46195.1"/>
    <property type="molecule type" value="Genomic_DNA"/>
</dbReference>
<proteinExistence type="predicted"/>
<keyword evidence="1" id="KW-0732">Signal</keyword>
<evidence type="ECO:0000313" key="3">
    <source>
        <dbReference type="EMBL" id="EFR46195.1"/>
    </source>
</evidence>
<reference evidence="3" key="1">
    <citation type="submission" date="2008-08" db="EMBL/GenBank/DDBJ databases">
        <title>Annotation of Helicobacter cinaedi strain CCUG 18818.</title>
        <authorList>
            <consortium name="The Broad Institute Genome Sequencing Platform"/>
            <person name="Fox J.G."/>
            <person name="Shen Z."/>
            <person name="Charoenlap N."/>
            <person name="Schauer D.B."/>
            <person name="Ward D."/>
            <person name="Mehta T."/>
            <person name="Young S."/>
            <person name="Jaffe D."/>
            <person name="Gnerre S."/>
            <person name="Berlin A."/>
            <person name="Heiman D."/>
            <person name="Hepburn T."/>
            <person name="Shea T."/>
            <person name="Sykes S."/>
            <person name="Alvarado L."/>
            <person name="Kodira C."/>
            <person name="Borodovsky M."/>
            <person name="Lander E."/>
            <person name="Galagan J."/>
            <person name="Nusbaum C."/>
            <person name="Birren B."/>
        </authorList>
    </citation>
    <scope>NUCLEOTIDE SEQUENCE</scope>
    <source>
        <strain evidence="3">CCUG 18818</strain>
    </source>
</reference>
<dbReference type="AlphaFoldDB" id="A0AAI8QI71"/>
<organism evidence="2 5">
    <name type="scientific">Helicobacter cinaedi CCUG 18818 = ATCC BAA-847</name>
    <dbReference type="NCBI Taxonomy" id="537971"/>
    <lineage>
        <taxon>Bacteria</taxon>
        <taxon>Pseudomonadati</taxon>
        <taxon>Campylobacterota</taxon>
        <taxon>Epsilonproteobacteria</taxon>
        <taxon>Campylobacterales</taxon>
        <taxon>Helicobacteraceae</taxon>
        <taxon>Helicobacter</taxon>
    </lineage>
</organism>
<evidence type="ECO:0000313" key="4">
    <source>
        <dbReference type="Proteomes" id="UP000005755"/>
    </source>
</evidence>
<evidence type="ECO:0008006" key="6">
    <source>
        <dbReference type="Google" id="ProtNLM"/>
    </source>
</evidence>
<reference evidence="2" key="3">
    <citation type="submission" date="2012-07" db="EMBL/GenBank/DDBJ databases">
        <authorList>
            <person name="Akiyama T."/>
            <person name="Takeshita N."/>
            <person name="Ohmagari N."/>
            <person name="Kirikae T."/>
        </authorList>
    </citation>
    <scope>NUCLEOTIDE SEQUENCE</scope>
    <source>
        <strain evidence="2">ATCC BAA-847</strain>
    </source>
</reference>
<evidence type="ECO:0000313" key="2">
    <source>
        <dbReference type="EMBL" id="BAM33555.1"/>
    </source>
</evidence>
<feature type="signal peptide" evidence="1">
    <location>
        <begin position="1"/>
        <end position="22"/>
    </location>
</feature>
<dbReference type="PROSITE" id="PS51257">
    <property type="entry name" value="PROKAR_LIPOPROTEIN"/>
    <property type="match status" value="1"/>
</dbReference>
<accession>A0AAI8QI71</accession>
<dbReference type="EMBL" id="AP012492">
    <property type="protein sequence ID" value="BAM33555.1"/>
    <property type="molecule type" value="Genomic_DNA"/>
</dbReference>
<dbReference type="GeneID" id="66540480"/>
<feature type="chain" id="PRO_5042542148" description="Lipoprotein" evidence="1">
    <location>
        <begin position="23"/>
        <end position="60"/>
    </location>
</feature>
<dbReference type="KEGG" id="hcb:HCBAA847_2340"/>
<dbReference type="Proteomes" id="UP000005755">
    <property type="component" value="Unassembled WGS sequence"/>
</dbReference>
<evidence type="ECO:0000313" key="5">
    <source>
        <dbReference type="Proteomes" id="UP000006036"/>
    </source>
</evidence>
<evidence type="ECO:0000256" key="1">
    <source>
        <dbReference type="SAM" id="SignalP"/>
    </source>
</evidence>
<dbReference type="RefSeq" id="WP_002956045.1">
    <property type="nucleotide sequence ID" value="NC_020555.1"/>
</dbReference>
<reference evidence="2 5" key="2">
    <citation type="journal article" date="2012" name="J. Bacteriol.">
        <title>Complete Genome Sequence of Helicobacter cinaedi Type Strain ATCC BAA-847.</title>
        <authorList>
            <person name="Miyoshi-Akiyama T."/>
            <person name="Takeshita N."/>
            <person name="Ohmagari N."/>
            <person name="Kirikae T."/>
        </authorList>
    </citation>
    <scope>NUCLEOTIDE SEQUENCE [LARGE SCALE GENOMIC DNA]</scope>
    <source>
        <strain evidence="2 5">ATCC BAA-847</strain>
    </source>
</reference>
<reference evidence="4" key="4">
    <citation type="journal article" date="2014" name="Genome Announc.">
        <title>Draft genome sequences of six enterohepatic helicobacter species isolated from humans and one from rhesus macaques.</title>
        <authorList>
            <person name="Shen Z."/>
            <person name="Sheh A."/>
            <person name="Young S.K."/>
            <person name="Abouelliel A."/>
            <person name="Ward D.V."/>
            <person name="Earl A.M."/>
            <person name="Fox J.G."/>
        </authorList>
    </citation>
    <scope>NUCLEOTIDE SEQUENCE [LARGE SCALE GENOMIC DNA]</scope>
    <source>
        <strain evidence="4">CCUG 18818</strain>
    </source>
</reference>
<gene>
    <name evidence="2" type="ORF">HCBAA847_2340</name>
    <name evidence="3" type="ORF">HCCG_00741</name>
</gene>
<name>A0AAI8QI71_9HELI</name>
<protein>
    <recommendedName>
        <fullName evidence="6">Lipoprotein</fullName>
    </recommendedName>
</protein>
<keyword evidence="4" id="KW-1185">Reference proteome</keyword>
<dbReference type="Proteomes" id="UP000006036">
    <property type="component" value="Chromosome 1"/>
</dbReference>